<evidence type="ECO:0000313" key="1">
    <source>
        <dbReference type="EMBL" id="KAJ1900667.1"/>
    </source>
</evidence>
<proteinExistence type="predicted"/>
<name>A0ACC1ITK8_9FUNG</name>
<keyword evidence="2" id="KW-1185">Reference proteome</keyword>
<sequence length="413" mass="44294">MVVIRVAAPKCPRCAKSVYAAEGVTGPEGLWHKTCFRCRECRCALDTATMAEHDSEVYCRNCHKRLFSAGANPTRPAENSSMVQPSAINAQLATEYATWGGLPTQSPALPQRSIDPAQSPPRTTGYKRATEMSPSSVFSSGRRRIELPTTKDICPRCTERIYHAEKVVGPGGAWHRGCFKCKQCNSALSSTTLTEHNGEAFCRTCYTKLFSLRGYNVGGSLEPVQGVRSRGSSVETIYRGMSPVPRSVEFPATETRSSSASGETSPFSGVVSPFGSVVSAAASAAVAAHGTSRPITPLSSTMASRPASSRSSISGLAYGRTFKPKAFGASIGGGYVPPDRCPRCSDTIYAAEMGMAAGRKYHKKCIRCKACSTSIGSLQIHEHDGDIFCKQCYARDFGPKGFRQSLGPSINDY</sequence>
<gene>
    <name evidence="1" type="primary">mlp-1_2</name>
    <name evidence="1" type="ORF">LPJ66_001324</name>
</gene>
<organism evidence="1 2">
    <name type="scientific">Kickxella alabastrina</name>
    <dbReference type="NCBI Taxonomy" id="61397"/>
    <lineage>
        <taxon>Eukaryota</taxon>
        <taxon>Fungi</taxon>
        <taxon>Fungi incertae sedis</taxon>
        <taxon>Zoopagomycota</taxon>
        <taxon>Kickxellomycotina</taxon>
        <taxon>Kickxellomycetes</taxon>
        <taxon>Kickxellales</taxon>
        <taxon>Kickxellaceae</taxon>
        <taxon>Kickxella</taxon>
    </lineage>
</organism>
<reference evidence="1" key="1">
    <citation type="submission" date="2022-07" db="EMBL/GenBank/DDBJ databases">
        <title>Phylogenomic reconstructions and comparative analyses of Kickxellomycotina fungi.</title>
        <authorList>
            <person name="Reynolds N.K."/>
            <person name="Stajich J.E."/>
            <person name="Barry K."/>
            <person name="Grigoriev I.V."/>
            <person name="Crous P."/>
            <person name="Smith M.E."/>
        </authorList>
    </citation>
    <scope>NUCLEOTIDE SEQUENCE</scope>
    <source>
        <strain evidence="1">Benny 63K</strain>
    </source>
</reference>
<protein>
    <submittedName>
        <fullName evidence="1">Cysteine and glycine-rich protein</fullName>
    </submittedName>
</protein>
<dbReference type="Proteomes" id="UP001150581">
    <property type="component" value="Unassembled WGS sequence"/>
</dbReference>
<evidence type="ECO:0000313" key="2">
    <source>
        <dbReference type="Proteomes" id="UP001150581"/>
    </source>
</evidence>
<dbReference type="EMBL" id="JANBPG010000067">
    <property type="protein sequence ID" value="KAJ1900667.1"/>
    <property type="molecule type" value="Genomic_DNA"/>
</dbReference>
<comment type="caution">
    <text evidence="1">The sequence shown here is derived from an EMBL/GenBank/DDBJ whole genome shotgun (WGS) entry which is preliminary data.</text>
</comment>
<accession>A0ACC1ITK8</accession>